<feature type="signal peptide" evidence="2">
    <location>
        <begin position="1"/>
        <end position="27"/>
    </location>
</feature>
<feature type="chain" id="PRO_5018039545" evidence="2">
    <location>
        <begin position="28"/>
        <end position="100"/>
    </location>
</feature>
<feature type="coiled-coil region" evidence="1">
    <location>
        <begin position="54"/>
        <end position="88"/>
    </location>
</feature>
<keyword evidence="2" id="KW-0732">Signal</keyword>
<sequence length="100" mass="11521">MKALKTFLKKSFILLLAVALNHLNAVAMIVDNPTQNIWQQVKDAIDKSRFVQQVNHWADQIKKYQDMIEKAQTTINQLNKVNDILLKTNQFMNGSILNNP</sequence>
<reference evidence="3" key="1">
    <citation type="journal article" date="2017" name="Helicobacter">
        <title>The expression of Helicobacter pylori tfs plasticity zone cluster is regulated by pH and adherence, and its composition is associated with differential gastric IL-8 secretion.</title>
        <authorList>
            <person name="Silva B."/>
            <person name="Nunes A."/>
            <person name="Vale F.F."/>
            <person name="Rocha R."/>
            <person name="Gomes J.P."/>
            <person name="Dias R."/>
            <person name="Oleastro M."/>
        </authorList>
    </citation>
    <scope>NUCLEOTIDE SEQUENCE</scope>
    <source>
        <strain evidence="3">Hp4043/09</strain>
    </source>
</reference>
<evidence type="ECO:0000313" key="3">
    <source>
        <dbReference type="EMBL" id="AUO31128.1"/>
    </source>
</evidence>
<dbReference type="EMBL" id="KX838301">
    <property type="protein sequence ID" value="AUO31128.1"/>
    <property type="molecule type" value="Genomic_DNA"/>
</dbReference>
<dbReference type="AlphaFoldDB" id="A0A3G1LXK7"/>
<name>A0A3G1LXK7_HELPX</name>
<protein>
    <submittedName>
        <fullName evidence="3">Uncharacterized protein</fullName>
    </submittedName>
</protein>
<evidence type="ECO:0000256" key="2">
    <source>
        <dbReference type="SAM" id="SignalP"/>
    </source>
</evidence>
<accession>A0A3G1LXK7</accession>
<keyword evidence="1" id="KW-0175">Coiled coil</keyword>
<evidence type="ECO:0000256" key="1">
    <source>
        <dbReference type="SAM" id="Coils"/>
    </source>
</evidence>
<proteinExistence type="predicted"/>
<organism evidence="3">
    <name type="scientific">Helicobacter pylori</name>
    <name type="common">Campylobacter pylori</name>
    <dbReference type="NCBI Taxonomy" id="210"/>
    <lineage>
        <taxon>Bacteria</taxon>
        <taxon>Pseudomonadati</taxon>
        <taxon>Campylobacterota</taxon>
        <taxon>Epsilonproteobacteria</taxon>
        <taxon>Campylobacterales</taxon>
        <taxon>Helicobacteraceae</taxon>
        <taxon>Helicobacter</taxon>
    </lineage>
</organism>